<gene>
    <name evidence="1" type="ORF">WG950_05975</name>
</gene>
<accession>A0ABZ2TUI2</accession>
<evidence type="ECO:0000313" key="2">
    <source>
        <dbReference type="Proteomes" id="UP001491088"/>
    </source>
</evidence>
<reference evidence="1 2" key="1">
    <citation type="submission" date="2024-03" db="EMBL/GenBank/DDBJ databases">
        <authorList>
            <person name="Cao K."/>
        </authorList>
    </citation>
    <scope>NUCLEOTIDE SEQUENCE [LARGE SCALE GENOMIC DNA]</scope>
    <source>
        <strain evidence="1 2">MCCC 1K00696</strain>
    </source>
</reference>
<protein>
    <recommendedName>
        <fullName evidence="3">Lipocalin-like domain-containing protein</fullName>
    </recommendedName>
</protein>
<dbReference type="EMBL" id="CP150496">
    <property type="protein sequence ID" value="WYW56801.1"/>
    <property type="molecule type" value="Genomic_DNA"/>
</dbReference>
<dbReference type="Proteomes" id="UP001491088">
    <property type="component" value="Chromosome"/>
</dbReference>
<organism evidence="1 2">
    <name type="scientific">Polaribacter marinaquae</name>
    <dbReference type="NCBI Taxonomy" id="1642819"/>
    <lineage>
        <taxon>Bacteria</taxon>
        <taxon>Pseudomonadati</taxon>
        <taxon>Bacteroidota</taxon>
        <taxon>Flavobacteriia</taxon>
        <taxon>Flavobacteriales</taxon>
        <taxon>Flavobacteriaceae</taxon>
    </lineage>
</organism>
<sequence length="112" mass="12942">MNNEGTNELDFIKKYENEGYTNSYRVDGNMLIENGSDMRFTPNGIKVVAKHRYEGYSNPSDMSILYVIETKDDTKGTILVPYGNTNETETLEFFNKIPDENFSESENIMFKK</sequence>
<proteinExistence type="predicted"/>
<evidence type="ECO:0008006" key="3">
    <source>
        <dbReference type="Google" id="ProtNLM"/>
    </source>
</evidence>
<name>A0ABZ2TUI2_9FLAO</name>
<keyword evidence="2" id="KW-1185">Reference proteome</keyword>
<dbReference type="RefSeq" id="WP_077811270.1">
    <property type="nucleotide sequence ID" value="NZ_CP150496.1"/>
</dbReference>
<evidence type="ECO:0000313" key="1">
    <source>
        <dbReference type="EMBL" id="WYW56801.1"/>
    </source>
</evidence>